<sequence>MELKSSLNILIGLDLSEMDSILVSYAREIVQWLPVQKIVYLHNIKINELPGNLTSQDKIETLSRKVNNKLQQLVKELAPTGLPFEIVTRRAAFTELAFEETVKQHKIDLVILGNKQQLEGSGGINQKLARMLNCAVLLVPETFRGVPRKILLAVDFSRYTTGILQWGRLIEQLNMQHAGFKITPLYISKLAYHFFPFFSNEDVEQSYKIDMQEKQKKWRQHFAQYPKLEIIPAGDKNIASALMDYADQHRYDLLVLGVKGSSSLTTLFMGSVANELIQVETNICFLFVKGK</sequence>
<comment type="similarity">
    <text evidence="1">Belongs to the universal stress protein A family.</text>
</comment>
<dbReference type="InterPro" id="IPR006016">
    <property type="entry name" value="UspA"/>
</dbReference>
<dbReference type="AlphaFoldDB" id="A0A291QYY4"/>
<dbReference type="PANTHER" id="PTHR46268:SF15">
    <property type="entry name" value="UNIVERSAL STRESS PROTEIN HP_0031"/>
    <property type="match status" value="1"/>
</dbReference>
<dbReference type="Pfam" id="PF00582">
    <property type="entry name" value="Usp"/>
    <property type="match status" value="1"/>
</dbReference>
<reference evidence="3 4" key="1">
    <citation type="submission" date="2017-10" db="EMBL/GenBank/DDBJ databases">
        <title>Paenichitinophaga pekingensis gen. nov., sp. nov., isolated from activated sludge.</title>
        <authorList>
            <person name="Jin D."/>
            <person name="Kong X."/>
            <person name="Deng Y."/>
            <person name="Bai Z."/>
        </authorList>
    </citation>
    <scope>NUCLEOTIDE SEQUENCE [LARGE SCALE GENOMIC DNA]</scope>
    <source>
        <strain evidence="3 4">13</strain>
    </source>
</reference>
<gene>
    <name evidence="3" type="ORF">COR50_19355</name>
</gene>
<evidence type="ECO:0000313" key="4">
    <source>
        <dbReference type="Proteomes" id="UP000220133"/>
    </source>
</evidence>
<protein>
    <submittedName>
        <fullName evidence="3">Universal stress protein UspA</fullName>
    </submittedName>
</protein>
<dbReference type="CDD" id="cd00293">
    <property type="entry name" value="USP-like"/>
    <property type="match status" value="1"/>
</dbReference>
<dbReference type="InterPro" id="IPR014729">
    <property type="entry name" value="Rossmann-like_a/b/a_fold"/>
</dbReference>
<keyword evidence="4" id="KW-1185">Reference proteome</keyword>
<dbReference type="SUPFAM" id="SSF52402">
    <property type="entry name" value="Adenine nucleotide alpha hydrolases-like"/>
    <property type="match status" value="2"/>
</dbReference>
<evidence type="ECO:0000313" key="3">
    <source>
        <dbReference type="EMBL" id="ATL49157.1"/>
    </source>
</evidence>
<dbReference type="OrthoDB" id="1522996at2"/>
<dbReference type="PANTHER" id="PTHR46268">
    <property type="entry name" value="STRESS RESPONSE PROTEIN NHAX"/>
    <property type="match status" value="1"/>
</dbReference>
<evidence type="ECO:0000259" key="2">
    <source>
        <dbReference type="Pfam" id="PF00582"/>
    </source>
</evidence>
<evidence type="ECO:0000256" key="1">
    <source>
        <dbReference type="ARBA" id="ARBA00008791"/>
    </source>
</evidence>
<dbReference type="EMBL" id="CP023777">
    <property type="protein sequence ID" value="ATL49157.1"/>
    <property type="molecule type" value="Genomic_DNA"/>
</dbReference>
<proteinExistence type="inferred from homology"/>
<dbReference type="RefSeq" id="WP_098195525.1">
    <property type="nucleotide sequence ID" value="NZ_CP023777.1"/>
</dbReference>
<feature type="domain" description="UspA" evidence="2">
    <location>
        <begin position="148"/>
        <end position="278"/>
    </location>
</feature>
<dbReference type="Gene3D" id="3.40.50.620">
    <property type="entry name" value="HUPs"/>
    <property type="match status" value="2"/>
</dbReference>
<name>A0A291QYY4_9BACT</name>
<organism evidence="3 4">
    <name type="scientific">Chitinophaga caeni</name>
    <dbReference type="NCBI Taxonomy" id="2029983"/>
    <lineage>
        <taxon>Bacteria</taxon>
        <taxon>Pseudomonadati</taxon>
        <taxon>Bacteroidota</taxon>
        <taxon>Chitinophagia</taxon>
        <taxon>Chitinophagales</taxon>
        <taxon>Chitinophagaceae</taxon>
        <taxon>Chitinophaga</taxon>
    </lineage>
</organism>
<dbReference type="KEGG" id="cbae:COR50_19355"/>
<dbReference type="Proteomes" id="UP000220133">
    <property type="component" value="Chromosome"/>
</dbReference>
<accession>A0A291QYY4</accession>